<feature type="region of interest" description="Disordered" evidence="1">
    <location>
        <begin position="26"/>
        <end position="75"/>
    </location>
</feature>
<evidence type="ECO:0000313" key="2">
    <source>
        <dbReference type="EMBL" id="KAI8042245.1"/>
    </source>
</evidence>
<dbReference type="EMBL" id="JAMKOV010000002">
    <property type="protein sequence ID" value="KAI8042245.1"/>
    <property type="molecule type" value="Genomic_DNA"/>
</dbReference>
<feature type="non-terminal residue" evidence="2">
    <location>
        <position position="75"/>
    </location>
</feature>
<dbReference type="AlphaFoldDB" id="A0A9Q0BSG4"/>
<accession>A0A9Q0BSG4</accession>
<gene>
    <name evidence="2" type="ORF">M5D96_003547</name>
</gene>
<keyword evidence="3" id="KW-1185">Reference proteome</keyword>
<sequence>MDQRYSGVEAVETKARLDQVALARYRNGTRGKQQARKRTKIKRIGNRPKKQTQRGEFKCPKRRGKHSESCACHQT</sequence>
<reference evidence="2" key="1">
    <citation type="journal article" date="2023" name="Genome Biol. Evol.">
        <title>Long-read-based Genome Assembly of Drosophila gunungcola Reveals Fewer Chemosensory Genes in Flower-breeding Species.</title>
        <authorList>
            <person name="Negi A."/>
            <person name="Liao B.Y."/>
            <person name="Yeh S.D."/>
        </authorList>
    </citation>
    <scope>NUCLEOTIDE SEQUENCE</scope>
    <source>
        <strain evidence="2">Sukarami</strain>
    </source>
</reference>
<protein>
    <submittedName>
        <fullName evidence="2">Uncharacterized protein</fullName>
    </submittedName>
</protein>
<name>A0A9Q0BSG4_9MUSC</name>
<comment type="caution">
    <text evidence="2">The sequence shown here is derived from an EMBL/GenBank/DDBJ whole genome shotgun (WGS) entry which is preliminary data.</text>
</comment>
<feature type="compositionally biased region" description="Basic residues" evidence="1">
    <location>
        <begin position="27"/>
        <end position="52"/>
    </location>
</feature>
<dbReference type="Proteomes" id="UP001059596">
    <property type="component" value="Unassembled WGS sequence"/>
</dbReference>
<organism evidence="2 3">
    <name type="scientific">Drosophila gunungcola</name>
    <name type="common">fruit fly</name>
    <dbReference type="NCBI Taxonomy" id="103775"/>
    <lineage>
        <taxon>Eukaryota</taxon>
        <taxon>Metazoa</taxon>
        <taxon>Ecdysozoa</taxon>
        <taxon>Arthropoda</taxon>
        <taxon>Hexapoda</taxon>
        <taxon>Insecta</taxon>
        <taxon>Pterygota</taxon>
        <taxon>Neoptera</taxon>
        <taxon>Endopterygota</taxon>
        <taxon>Diptera</taxon>
        <taxon>Brachycera</taxon>
        <taxon>Muscomorpha</taxon>
        <taxon>Ephydroidea</taxon>
        <taxon>Drosophilidae</taxon>
        <taxon>Drosophila</taxon>
        <taxon>Sophophora</taxon>
    </lineage>
</organism>
<proteinExistence type="predicted"/>
<evidence type="ECO:0000256" key="1">
    <source>
        <dbReference type="SAM" id="MobiDB-lite"/>
    </source>
</evidence>
<evidence type="ECO:0000313" key="3">
    <source>
        <dbReference type="Proteomes" id="UP001059596"/>
    </source>
</evidence>